<evidence type="ECO:0000313" key="2">
    <source>
        <dbReference type="Proteomes" id="UP000029917"/>
    </source>
</evidence>
<dbReference type="AlphaFoldDB" id="A0A099F3M3"/>
<evidence type="ECO:0000313" key="1">
    <source>
        <dbReference type="EMBL" id="KGJ04878.1"/>
    </source>
</evidence>
<keyword evidence="2" id="KW-1185">Reference proteome</keyword>
<dbReference type="OrthoDB" id="7775927at2"/>
<dbReference type="Proteomes" id="UP000029917">
    <property type="component" value="Unassembled WGS sequence"/>
</dbReference>
<protein>
    <submittedName>
        <fullName evidence="1">Uncharacterized protein</fullName>
    </submittedName>
</protein>
<gene>
    <name evidence="1" type="ORF">IC63_11700</name>
</gene>
<organism evidence="1 2">
    <name type="scientific">Paracoccus sphaerophysae</name>
    <dbReference type="NCBI Taxonomy" id="690417"/>
    <lineage>
        <taxon>Bacteria</taxon>
        <taxon>Pseudomonadati</taxon>
        <taxon>Pseudomonadota</taxon>
        <taxon>Alphaproteobacteria</taxon>
        <taxon>Rhodobacterales</taxon>
        <taxon>Paracoccaceae</taxon>
        <taxon>Paracoccus</taxon>
    </lineage>
</organism>
<name>A0A099F3M3_9RHOB</name>
<dbReference type="STRING" id="690417.IC63_11700"/>
<proteinExistence type="predicted"/>
<accession>A0A099F3M3</accession>
<reference evidence="1 2" key="1">
    <citation type="submission" date="2014-09" db="EMBL/GenBank/DDBJ databases">
        <authorList>
            <person name="McGinnis J.M."/>
            <person name="Wolfgang W.J."/>
        </authorList>
    </citation>
    <scope>NUCLEOTIDE SEQUENCE [LARGE SCALE GENOMIC DNA]</scope>
    <source>
        <strain evidence="1 2">HAMBI 3106</strain>
    </source>
</reference>
<dbReference type="EMBL" id="JRKS01000039">
    <property type="protein sequence ID" value="KGJ04878.1"/>
    <property type="molecule type" value="Genomic_DNA"/>
</dbReference>
<comment type="caution">
    <text evidence="1">The sequence shown here is derived from an EMBL/GenBank/DDBJ whole genome shotgun (WGS) entry which is preliminary data.</text>
</comment>
<reference evidence="1 2" key="2">
    <citation type="submission" date="2014-10" db="EMBL/GenBank/DDBJ databases">
        <title>Paracoccus sanguinis sp. nov., isolated from clinical specimens of New York State patients.</title>
        <authorList>
            <person name="Mingle L.A."/>
            <person name="Cole J.A."/>
            <person name="Lapierre P."/>
            <person name="Musser K.A."/>
        </authorList>
    </citation>
    <scope>NUCLEOTIDE SEQUENCE [LARGE SCALE GENOMIC DNA]</scope>
    <source>
        <strain evidence="1 2">HAMBI 3106</strain>
    </source>
</reference>
<dbReference type="RefSeq" id="WP_036720418.1">
    <property type="nucleotide sequence ID" value="NZ_JRKS01000039.1"/>
</dbReference>
<sequence length="64" mass="7379">MTRFISDHTDRPAAMMDLLDHHTVQPVTRLPNRRALAVLDQMFGYYDPIERTESVDLSYDDVAA</sequence>